<feature type="compositionally biased region" description="Basic and acidic residues" evidence="1">
    <location>
        <begin position="96"/>
        <end position="105"/>
    </location>
</feature>
<dbReference type="Proteomes" id="UP000247892">
    <property type="component" value="Unassembled WGS sequence"/>
</dbReference>
<organism evidence="2 3">
    <name type="scientific">Prauserella flavalba</name>
    <dbReference type="NCBI Taxonomy" id="1477506"/>
    <lineage>
        <taxon>Bacteria</taxon>
        <taxon>Bacillati</taxon>
        <taxon>Actinomycetota</taxon>
        <taxon>Actinomycetes</taxon>
        <taxon>Pseudonocardiales</taxon>
        <taxon>Pseudonocardiaceae</taxon>
        <taxon>Prauserella</taxon>
    </lineage>
</organism>
<name>A0A318LGU1_9PSEU</name>
<feature type="compositionally biased region" description="Low complexity" evidence="1">
    <location>
        <begin position="13"/>
        <end position="49"/>
    </location>
</feature>
<reference evidence="2 3" key="1">
    <citation type="submission" date="2016-07" db="EMBL/GenBank/DDBJ databases">
        <title>Draft genome sequence of Prauserella sp. YIM 121212, isolated from alkaline soil.</title>
        <authorList>
            <person name="Ruckert C."/>
            <person name="Albersmeier A."/>
            <person name="Jiang C.-L."/>
            <person name="Jiang Y."/>
            <person name="Kalinowski J."/>
            <person name="Schneider O."/>
            <person name="Winkler A."/>
            <person name="Zotchev S.B."/>
        </authorList>
    </citation>
    <scope>NUCLEOTIDE SEQUENCE [LARGE SCALE GENOMIC DNA]</scope>
    <source>
        <strain evidence="2 3">YIM 121212</strain>
    </source>
</reference>
<comment type="caution">
    <text evidence="2">The sequence shown here is derived from an EMBL/GenBank/DDBJ whole genome shotgun (WGS) entry which is preliminary data.</text>
</comment>
<evidence type="ECO:0000256" key="1">
    <source>
        <dbReference type="SAM" id="MobiDB-lite"/>
    </source>
</evidence>
<feature type="compositionally biased region" description="Basic and acidic residues" evidence="1">
    <location>
        <begin position="131"/>
        <end position="140"/>
    </location>
</feature>
<keyword evidence="3" id="KW-1185">Reference proteome</keyword>
<accession>A0A318LGU1</accession>
<evidence type="ECO:0000313" key="2">
    <source>
        <dbReference type="EMBL" id="PXY23962.1"/>
    </source>
</evidence>
<dbReference type="AlphaFoldDB" id="A0A318LGU1"/>
<protein>
    <submittedName>
        <fullName evidence="2">Uncharacterized protein</fullName>
    </submittedName>
</protein>
<feature type="region of interest" description="Disordered" evidence="1">
    <location>
        <begin position="560"/>
        <end position="581"/>
    </location>
</feature>
<evidence type="ECO:0000313" key="3">
    <source>
        <dbReference type="Proteomes" id="UP000247892"/>
    </source>
</evidence>
<gene>
    <name evidence="2" type="ORF">BA062_27205</name>
</gene>
<dbReference type="EMBL" id="MASU01000013">
    <property type="protein sequence ID" value="PXY23962.1"/>
    <property type="molecule type" value="Genomic_DNA"/>
</dbReference>
<feature type="region of interest" description="Disordered" evidence="1">
    <location>
        <begin position="1"/>
        <end position="170"/>
    </location>
</feature>
<sequence>MRFACCAKETVMAEPGAAEPAADPAPADPAPAGESAPAEESAPEAGPEPDAAPEEAPPAEESPPGEPEPGGEEAKQPAEPTEPAKQEQGGDGPPNEFRDAVHEQEPPVGSPEGMNTVADEAARTGETATKAAEESERAWAETESGWNDPAAAEAGKRAAELAESDRATGELANSVSEAAGKSAQLVTETRQADEQSLATGEGDWLTARALLPEGERQVAEAQTVSSTVAETRERHAAAEAGMRGIWDGIFDGAGDVLGDAAGAVKDIGNKTDELIDEAGEHAGNFVSDVAESAGELIGGPVGRAVGEGVGDALGGELKTGGDILGEYVDGVLGTVGNGAEMLGEVSDEIGDGIREGDPWQIPGEVGAEIGEGVAENVDHWVETGNDIGAAIGEGVGTDVENLAETGAEIGEAFGELDSATDQLRDAGDVVVESALHLGEAGNDVIDGAGSAVGAGLAALGQAEAGLAVAGTADAAGDAVGQAALTSGAGFRNSVYDAAQGLDGTDRARTVYIPHKLYPHSAQHIDEAQSGTIWHGHQPQSNHTPMGRVFEVDRDGAAGRRKEAIDSLPRSSTHDRDEYPPAVAKTTGEKSVKYIPFSDNRAAGSAMGNQINGRDAAIQRQLDGTGLPFFGDGRVDNGDLIELRTFR</sequence>
<feature type="compositionally biased region" description="Basic and acidic residues" evidence="1">
    <location>
        <begin position="154"/>
        <end position="168"/>
    </location>
</feature>
<proteinExistence type="predicted"/>